<keyword evidence="5" id="KW-0472">Membrane</keyword>
<keyword evidence="2" id="KW-0677">Repeat</keyword>
<gene>
    <name evidence="7" type="ORF">Tci_412271</name>
</gene>
<evidence type="ECO:0000256" key="4">
    <source>
        <dbReference type="ARBA" id="ARBA00022833"/>
    </source>
</evidence>
<dbReference type="Pfam" id="PF03107">
    <property type="entry name" value="C1_2"/>
    <property type="match status" value="1"/>
</dbReference>
<dbReference type="PANTHER" id="PTHR47841">
    <property type="entry name" value="DIACYLGLYCEROL KINASE THETA-LIKE-RELATED"/>
    <property type="match status" value="1"/>
</dbReference>
<keyword evidence="5" id="KW-0812">Transmembrane</keyword>
<dbReference type="PANTHER" id="PTHR47841:SF7">
    <property type="entry name" value="CYSTEINE_HISTIDINE-RICH C1 DOMAIN PROTEIN"/>
    <property type="match status" value="1"/>
</dbReference>
<sequence length="280" mass="32095">MFHVLHKLYMPFEFSCDGCNTRGHGTRYRCPACDFDLHELCAICPHYISSHVHPGHHLFQVNRPQTFTIIVTFVVATLMGLATLVEHVGLMHILYVLRFLQRYALHPLVVIMGPFLFTLNRFVTHKALSHRVSRQLCIVIPIAKTGIASPETEIIYSKMEVYSKHIDWGQVKITKDIIEGDKEAEIEVAKESEDMTLSIMKDDKGKGKEAEHDHLKVNKDDKGKGKVHDIQNRLGKLEVDLARTIKAKQVDDHDDDLDTLDLENRIKKCNTCKKFLNLCR</sequence>
<dbReference type="EMBL" id="BKCJ010175597">
    <property type="protein sequence ID" value="GEY40297.1"/>
    <property type="molecule type" value="Genomic_DNA"/>
</dbReference>
<feature type="domain" description="DC1" evidence="6">
    <location>
        <begin position="12"/>
        <end position="42"/>
    </location>
</feature>
<comment type="caution">
    <text evidence="7">The sequence shown here is derived from an EMBL/GenBank/DDBJ whole genome shotgun (WGS) entry which is preliminary data.</text>
</comment>
<keyword evidence="1" id="KW-0479">Metal-binding</keyword>
<feature type="transmembrane region" description="Helical" evidence="5">
    <location>
        <begin position="67"/>
        <end position="97"/>
    </location>
</feature>
<dbReference type="AlphaFoldDB" id="A0A699HLW5"/>
<proteinExistence type="predicted"/>
<feature type="transmembrane region" description="Helical" evidence="5">
    <location>
        <begin position="103"/>
        <end position="123"/>
    </location>
</feature>
<keyword evidence="4" id="KW-0862">Zinc</keyword>
<evidence type="ECO:0000256" key="2">
    <source>
        <dbReference type="ARBA" id="ARBA00022737"/>
    </source>
</evidence>
<organism evidence="7">
    <name type="scientific">Tanacetum cinerariifolium</name>
    <name type="common">Dalmatian daisy</name>
    <name type="synonym">Chrysanthemum cinerariifolium</name>
    <dbReference type="NCBI Taxonomy" id="118510"/>
    <lineage>
        <taxon>Eukaryota</taxon>
        <taxon>Viridiplantae</taxon>
        <taxon>Streptophyta</taxon>
        <taxon>Embryophyta</taxon>
        <taxon>Tracheophyta</taxon>
        <taxon>Spermatophyta</taxon>
        <taxon>Magnoliopsida</taxon>
        <taxon>eudicotyledons</taxon>
        <taxon>Gunneridae</taxon>
        <taxon>Pentapetalae</taxon>
        <taxon>asterids</taxon>
        <taxon>campanulids</taxon>
        <taxon>Asterales</taxon>
        <taxon>Asteraceae</taxon>
        <taxon>Asteroideae</taxon>
        <taxon>Anthemideae</taxon>
        <taxon>Anthemidinae</taxon>
        <taxon>Tanacetum</taxon>
    </lineage>
</organism>
<keyword evidence="3" id="KW-0863">Zinc-finger</keyword>
<evidence type="ECO:0000256" key="3">
    <source>
        <dbReference type="ARBA" id="ARBA00022771"/>
    </source>
</evidence>
<dbReference type="InterPro" id="IPR004146">
    <property type="entry name" value="DC1"/>
</dbReference>
<dbReference type="InterPro" id="IPR046349">
    <property type="entry name" value="C1-like_sf"/>
</dbReference>
<protein>
    <recommendedName>
        <fullName evidence="6">DC1 domain-containing protein</fullName>
    </recommendedName>
</protein>
<reference evidence="7" key="1">
    <citation type="journal article" date="2019" name="Sci. Rep.">
        <title>Draft genome of Tanacetum cinerariifolium, the natural source of mosquito coil.</title>
        <authorList>
            <person name="Yamashiro T."/>
            <person name="Shiraishi A."/>
            <person name="Satake H."/>
            <person name="Nakayama K."/>
        </authorList>
    </citation>
    <scope>NUCLEOTIDE SEQUENCE</scope>
</reference>
<evidence type="ECO:0000256" key="1">
    <source>
        <dbReference type="ARBA" id="ARBA00022723"/>
    </source>
</evidence>
<dbReference type="SUPFAM" id="SSF57889">
    <property type="entry name" value="Cysteine-rich domain"/>
    <property type="match status" value="1"/>
</dbReference>
<evidence type="ECO:0000259" key="6">
    <source>
        <dbReference type="Pfam" id="PF03107"/>
    </source>
</evidence>
<evidence type="ECO:0000256" key="5">
    <source>
        <dbReference type="SAM" id="Phobius"/>
    </source>
</evidence>
<dbReference type="GO" id="GO:0008270">
    <property type="term" value="F:zinc ion binding"/>
    <property type="evidence" value="ECO:0007669"/>
    <property type="project" value="UniProtKB-KW"/>
</dbReference>
<dbReference type="InterPro" id="IPR043145">
    <property type="entry name" value="Znf_ZZ_sf"/>
</dbReference>
<accession>A0A699HLW5</accession>
<dbReference type="Gene3D" id="3.30.60.90">
    <property type="match status" value="1"/>
</dbReference>
<evidence type="ECO:0000313" key="7">
    <source>
        <dbReference type="EMBL" id="GEY40297.1"/>
    </source>
</evidence>
<keyword evidence="5" id="KW-1133">Transmembrane helix</keyword>
<name>A0A699HLW5_TANCI</name>